<evidence type="ECO:0000256" key="2">
    <source>
        <dbReference type="ARBA" id="ARBA00022801"/>
    </source>
</evidence>
<dbReference type="OrthoDB" id="64767at2759"/>
<evidence type="ECO:0000256" key="4">
    <source>
        <dbReference type="ARBA" id="ARBA00022840"/>
    </source>
</evidence>
<keyword evidence="8" id="KW-1185">Reference proteome</keyword>
<dbReference type="STRING" id="103372.F4WIY3"/>
<dbReference type="AlphaFoldDB" id="F4WIY3"/>
<keyword evidence="1" id="KW-0547">Nucleotide-binding</keyword>
<organism evidence="8">
    <name type="scientific">Acromyrmex echinatior</name>
    <name type="common">Panamanian leafcutter ant</name>
    <name type="synonym">Acromyrmex octospinosus echinatior</name>
    <dbReference type="NCBI Taxonomy" id="103372"/>
    <lineage>
        <taxon>Eukaryota</taxon>
        <taxon>Metazoa</taxon>
        <taxon>Ecdysozoa</taxon>
        <taxon>Arthropoda</taxon>
        <taxon>Hexapoda</taxon>
        <taxon>Insecta</taxon>
        <taxon>Pterygota</taxon>
        <taxon>Neoptera</taxon>
        <taxon>Endopterygota</taxon>
        <taxon>Hymenoptera</taxon>
        <taxon>Apocrita</taxon>
        <taxon>Aculeata</taxon>
        <taxon>Formicoidea</taxon>
        <taxon>Formicidae</taxon>
        <taxon>Myrmicinae</taxon>
        <taxon>Acromyrmex</taxon>
    </lineage>
</organism>
<dbReference type="PANTHER" id="PTHR12131">
    <property type="entry name" value="ATP-DEPENDENT RNA AND DNA HELICASE"/>
    <property type="match status" value="1"/>
</dbReference>
<dbReference type="eggNOG" id="KOG0947">
    <property type="taxonomic scope" value="Eukaryota"/>
</dbReference>
<feature type="non-terminal residue" evidence="7">
    <location>
        <position position="1"/>
    </location>
</feature>
<comment type="catalytic activity">
    <reaction evidence="5">
        <text>ATP + H2O = ADP + phosphate + H(+)</text>
        <dbReference type="Rhea" id="RHEA:13065"/>
        <dbReference type="ChEBI" id="CHEBI:15377"/>
        <dbReference type="ChEBI" id="CHEBI:15378"/>
        <dbReference type="ChEBI" id="CHEBI:30616"/>
        <dbReference type="ChEBI" id="CHEBI:43474"/>
        <dbReference type="ChEBI" id="CHEBI:456216"/>
        <dbReference type="EC" id="3.6.4.13"/>
    </reaction>
</comment>
<evidence type="ECO:0000256" key="5">
    <source>
        <dbReference type="ARBA" id="ARBA00047984"/>
    </source>
</evidence>
<proteinExistence type="predicted"/>
<evidence type="ECO:0000313" key="7">
    <source>
        <dbReference type="EMBL" id="EGI65846.1"/>
    </source>
</evidence>
<evidence type="ECO:0000256" key="1">
    <source>
        <dbReference type="ARBA" id="ARBA00022741"/>
    </source>
</evidence>
<dbReference type="PANTHER" id="PTHR12131:SF1">
    <property type="entry name" value="ATP-DEPENDENT RNA HELICASE SUPV3L1, MITOCHONDRIAL-RELATED"/>
    <property type="match status" value="1"/>
</dbReference>
<keyword evidence="2" id="KW-0378">Hydrolase</keyword>
<dbReference type="GO" id="GO:0003724">
    <property type="term" value="F:RNA helicase activity"/>
    <property type="evidence" value="ECO:0007669"/>
    <property type="project" value="UniProtKB-EC"/>
</dbReference>
<keyword evidence="3 7" id="KW-0347">Helicase</keyword>
<reference evidence="7" key="1">
    <citation type="submission" date="2011-02" db="EMBL/GenBank/DDBJ databases">
        <title>The genome of the leaf-cutting ant Acromyrmex echinatior suggests key adaptations to social evolution and fungus farming.</title>
        <authorList>
            <person name="Nygaard S."/>
            <person name="Zhang G."/>
        </authorList>
    </citation>
    <scope>NUCLEOTIDE SEQUENCE</scope>
</reference>
<dbReference type="SMART" id="SM01142">
    <property type="entry name" value="DSHCT"/>
    <property type="match status" value="1"/>
</dbReference>
<accession>F4WIY3</accession>
<dbReference type="InParanoid" id="F4WIY3"/>
<evidence type="ECO:0000313" key="8">
    <source>
        <dbReference type="Proteomes" id="UP000007755"/>
    </source>
</evidence>
<dbReference type="Pfam" id="PF08148">
    <property type="entry name" value="DSHCT"/>
    <property type="match status" value="1"/>
</dbReference>
<protein>
    <submittedName>
        <fullName evidence="7">Helicase SKI2W</fullName>
    </submittedName>
</protein>
<feature type="domain" description="ATP-dependent RNA helicase Ski2/MTR4 C-terminal" evidence="6">
    <location>
        <begin position="138"/>
        <end position="309"/>
    </location>
</feature>
<sequence>GPPPIWPDIRSELREYIECPERLPIHQLDNTQCYWPRKADVLSLLEFDLAPVNTTLKFDRDPITGKIGEIQEIDLQGAGETARNSMSMTRAPGLLTDGVRGNPSNIPFWPGGFEEPKVPKSEDMDDIDFEKDLRTLAKGFSSVALKGRVALQMGSNELLITELILKNVLTVLQPAEIAALLSALIFQQRTDVEPQLTPTLANACKIMNEVHAELEHLEQYYQLSTLLPLNFGLVEVVYEWAQAKSFAEIMKMTDVQEGIIVRCIQQLGETLRDVKNAAVTIGDPILKEKMEEASTAIKRDIVFAASLYTQD</sequence>
<dbReference type="InterPro" id="IPR012961">
    <property type="entry name" value="Ski2/MTR4_C"/>
</dbReference>
<evidence type="ECO:0000259" key="6">
    <source>
        <dbReference type="SMART" id="SM01142"/>
    </source>
</evidence>
<dbReference type="InterPro" id="IPR040801">
    <property type="entry name" value="Ski2_N"/>
</dbReference>
<dbReference type="GO" id="GO:0070478">
    <property type="term" value="P:nuclear-transcribed mRNA catabolic process, 3'-5' exonucleolytic nonsense-mediated decay"/>
    <property type="evidence" value="ECO:0007669"/>
    <property type="project" value="TreeGrafter"/>
</dbReference>
<dbReference type="GO" id="GO:0005524">
    <property type="term" value="F:ATP binding"/>
    <property type="evidence" value="ECO:0007669"/>
    <property type="project" value="UniProtKB-KW"/>
</dbReference>
<evidence type="ECO:0000256" key="3">
    <source>
        <dbReference type="ARBA" id="ARBA00022806"/>
    </source>
</evidence>
<name>F4WIY3_ACREC</name>
<dbReference type="Gene3D" id="1.10.3380.30">
    <property type="match status" value="1"/>
</dbReference>
<dbReference type="GO" id="GO:0055087">
    <property type="term" value="C:Ski complex"/>
    <property type="evidence" value="ECO:0007669"/>
    <property type="project" value="TreeGrafter"/>
</dbReference>
<dbReference type="Proteomes" id="UP000007755">
    <property type="component" value="Unassembled WGS sequence"/>
</dbReference>
<dbReference type="EMBL" id="GL888178">
    <property type="protein sequence ID" value="EGI65846.1"/>
    <property type="molecule type" value="Genomic_DNA"/>
</dbReference>
<dbReference type="GO" id="GO:0016787">
    <property type="term" value="F:hydrolase activity"/>
    <property type="evidence" value="ECO:0007669"/>
    <property type="project" value="UniProtKB-KW"/>
</dbReference>
<gene>
    <name evidence="7" type="ORF">G5I_05659</name>
</gene>
<dbReference type="InterPro" id="IPR050699">
    <property type="entry name" value="RNA-DNA_Helicase"/>
</dbReference>
<keyword evidence="4" id="KW-0067">ATP-binding</keyword>
<dbReference type="Pfam" id="PF17911">
    <property type="entry name" value="Ski2_N"/>
    <property type="match status" value="1"/>
</dbReference>